<sequence>MQSFLGEAGKGGNALKQVAQREGVDNSLFRDRFAPQAGSSSSQQPFRQGFRPGAPPTANGGQLTAHPPQPFNLSHLSAALADPSVSGPVVRSPAHHAPQHFEQSWAASGPALHQPQPHHSARSSPGPGFAAEFTARPPQQHAPQSGWAESFQSGKGKGRALEPMQPGPEQHHIPSQYANQAYGGYQPMMPYQPSFTPMYSQFQGVQQPAMQPPPQMQQPGQADKGMDEAFEKAMADWKAMGDAHKESQHENGVQEQTQNTEAKEQADDGIVDRGETKGELDQIWESLRPEAERLNKLAEWENDFSQFTHDEDDLFDTLNESLNRPDVGQTPLEEQMRLEEGFTHPLAEGAPSYMGGNHSDIINDMVDTQKPRSYEYTLPNRFDSMDPQEAWTEADRLLNSGGSLTDATLLLESYLRRAADVNAGEPAAKELAAWSLLGKTHAMNEKEEKALAAFEEGRQAIKGGGAEAGMGDMLTNLAISYVNESADFEALQVLHQFLALVHPEHAGAAPQRETIESRANPWALHHEVTDKYLNLARDQYNSKQVVDPDVQVGLGTLYYMMGEYNEARDCWVAALGERPDDYLLWNRLGATLANGGNPEEAVDAYRRALELKPLFTRATFNLGVACLNIGVHKEAAEHILAALSLHSRDAEKEQRDSTPMWLTLRRALIALDMLELSGKARPGADLQTFREAGFDF</sequence>
<dbReference type="InterPro" id="IPR019734">
    <property type="entry name" value="TPR_rpt"/>
</dbReference>
<feature type="region of interest" description="Disordered" evidence="7">
    <location>
        <begin position="108"/>
        <end position="174"/>
    </location>
</feature>
<comment type="caution">
    <text evidence="8">The sequence shown here is derived from an EMBL/GenBank/DDBJ whole genome shotgun (WGS) entry which is preliminary data.</text>
</comment>
<dbReference type="AlphaFoldDB" id="A0AAD9FTZ3"/>
<gene>
    <name evidence="8" type="ORF">DB88DRAFT_508385</name>
</gene>
<evidence type="ECO:0000256" key="6">
    <source>
        <dbReference type="PROSITE-ProRule" id="PRU00339"/>
    </source>
</evidence>
<evidence type="ECO:0000313" key="8">
    <source>
        <dbReference type="EMBL" id="KAK1926281.1"/>
    </source>
</evidence>
<dbReference type="Gene3D" id="1.25.40.10">
    <property type="entry name" value="Tetratricopeptide repeat domain"/>
    <property type="match status" value="1"/>
</dbReference>
<feature type="repeat" description="TPR" evidence="6">
    <location>
        <begin position="548"/>
        <end position="581"/>
    </location>
</feature>
<dbReference type="EMBL" id="JAODAN010000002">
    <property type="protein sequence ID" value="KAK1926281.1"/>
    <property type="molecule type" value="Genomic_DNA"/>
</dbReference>
<evidence type="ECO:0000256" key="5">
    <source>
        <dbReference type="ARBA" id="ARBA00022803"/>
    </source>
</evidence>
<dbReference type="SUPFAM" id="SSF48452">
    <property type="entry name" value="TPR-like"/>
    <property type="match status" value="1"/>
</dbReference>
<evidence type="ECO:0000256" key="1">
    <source>
        <dbReference type="ARBA" id="ARBA00004496"/>
    </source>
</evidence>
<keyword evidence="9" id="KW-1185">Reference proteome</keyword>
<dbReference type="GO" id="GO:0005778">
    <property type="term" value="C:peroxisomal membrane"/>
    <property type="evidence" value="ECO:0007669"/>
    <property type="project" value="TreeGrafter"/>
</dbReference>
<feature type="compositionally biased region" description="Basic and acidic residues" evidence="7">
    <location>
        <begin position="22"/>
        <end position="33"/>
    </location>
</feature>
<evidence type="ECO:0000256" key="2">
    <source>
        <dbReference type="ARBA" id="ARBA00005348"/>
    </source>
</evidence>
<feature type="region of interest" description="Disordered" evidence="7">
    <location>
        <begin position="241"/>
        <end position="274"/>
    </location>
</feature>
<evidence type="ECO:0000256" key="7">
    <source>
        <dbReference type="SAM" id="MobiDB-lite"/>
    </source>
</evidence>
<reference evidence="8" key="1">
    <citation type="submission" date="2023-02" db="EMBL/GenBank/DDBJ databases">
        <title>Identification and recombinant expression of a fungal hydrolase from Papiliotrema laurentii that hydrolyzes apple cutin and clears colloidal polyester polyurethane.</title>
        <authorList>
            <consortium name="DOE Joint Genome Institute"/>
            <person name="Roman V.A."/>
            <person name="Bojanowski C."/>
            <person name="Crable B.R."/>
            <person name="Wagner D.N."/>
            <person name="Hung C.S."/>
            <person name="Nadeau L.J."/>
            <person name="Schratz L."/>
            <person name="Haridas S."/>
            <person name="Pangilinan J."/>
            <person name="Lipzen A."/>
            <person name="Na H."/>
            <person name="Yan M."/>
            <person name="Ng V."/>
            <person name="Grigoriev I.V."/>
            <person name="Spatafora J.W."/>
            <person name="Barlow D."/>
            <person name="Biffinger J."/>
            <person name="Kelley-Loughnane N."/>
            <person name="Varaljay V.A."/>
            <person name="Crookes-Goodson W.J."/>
        </authorList>
    </citation>
    <scope>NUCLEOTIDE SEQUENCE</scope>
    <source>
        <strain evidence="8">5307AH</strain>
    </source>
</reference>
<comment type="subcellular location">
    <subcellularLocation>
        <location evidence="1">Cytoplasm</location>
    </subcellularLocation>
</comment>
<feature type="compositionally biased region" description="Polar residues" evidence="7">
    <location>
        <begin position="250"/>
        <end position="260"/>
    </location>
</feature>
<organism evidence="8 9">
    <name type="scientific">Papiliotrema laurentii</name>
    <name type="common">Cryptococcus laurentii</name>
    <dbReference type="NCBI Taxonomy" id="5418"/>
    <lineage>
        <taxon>Eukaryota</taxon>
        <taxon>Fungi</taxon>
        <taxon>Dikarya</taxon>
        <taxon>Basidiomycota</taxon>
        <taxon>Agaricomycotina</taxon>
        <taxon>Tremellomycetes</taxon>
        <taxon>Tremellales</taxon>
        <taxon>Rhynchogastremaceae</taxon>
        <taxon>Papiliotrema</taxon>
    </lineage>
</organism>
<dbReference type="SMART" id="SM00028">
    <property type="entry name" value="TPR"/>
    <property type="match status" value="4"/>
</dbReference>
<keyword evidence="8" id="KW-0675">Receptor</keyword>
<dbReference type="PANTHER" id="PTHR10130:SF9">
    <property type="entry name" value="PEROXISOMAL TARGETING SIGNAL RECEPTOR"/>
    <property type="match status" value="1"/>
</dbReference>
<protein>
    <submittedName>
        <fullName evidence="8">Peroxisome targeting signal receptor</fullName>
    </submittedName>
</protein>
<evidence type="ECO:0000256" key="4">
    <source>
        <dbReference type="ARBA" id="ARBA00022737"/>
    </source>
</evidence>
<dbReference type="InterPro" id="IPR024111">
    <property type="entry name" value="PEX5/PEX5L"/>
</dbReference>
<keyword evidence="5 6" id="KW-0802">TPR repeat</keyword>
<dbReference type="Pfam" id="PF13432">
    <property type="entry name" value="TPR_16"/>
    <property type="match status" value="1"/>
</dbReference>
<keyword evidence="4" id="KW-0677">Repeat</keyword>
<dbReference type="GO" id="GO:0005052">
    <property type="term" value="F:peroxisome matrix targeting signal-1 binding"/>
    <property type="evidence" value="ECO:0007669"/>
    <property type="project" value="TreeGrafter"/>
</dbReference>
<feature type="repeat" description="TPR" evidence="6">
    <location>
        <begin position="582"/>
        <end position="615"/>
    </location>
</feature>
<feature type="compositionally biased region" description="Basic and acidic residues" evidence="7">
    <location>
        <begin position="261"/>
        <end position="274"/>
    </location>
</feature>
<evidence type="ECO:0000313" key="9">
    <source>
        <dbReference type="Proteomes" id="UP001182556"/>
    </source>
</evidence>
<keyword evidence="3" id="KW-0963">Cytoplasm</keyword>
<evidence type="ECO:0000256" key="3">
    <source>
        <dbReference type="ARBA" id="ARBA00022490"/>
    </source>
</evidence>
<dbReference type="GO" id="GO:0016560">
    <property type="term" value="P:protein import into peroxisome matrix, docking"/>
    <property type="evidence" value="ECO:0007669"/>
    <property type="project" value="TreeGrafter"/>
</dbReference>
<accession>A0AAD9FTZ3</accession>
<dbReference type="Proteomes" id="UP001182556">
    <property type="component" value="Unassembled WGS sequence"/>
</dbReference>
<name>A0AAD9FTZ3_PAPLA</name>
<feature type="region of interest" description="Disordered" evidence="7">
    <location>
        <begin position="1"/>
        <end position="73"/>
    </location>
</feature>
<dbReference type="PANTHER" id="PTHR10130">
    <property type="entry name" value="PEROXISOMAL TARGETING SIGNAL 1 RECEPTOR PEX5"/>
    <property type="match status" value="1"/>
</dbReference>
<dbReference type="InterPro" id="IPR011990">
    <property type="entry name" value="TPR-like_helical_dom_sf"/>
</dbReference>
<dbReference type="GO" id="GO:0005829">
    <property type="term" value="C:cytosol"/>
    <property type="evidence" value="ECO:0007669"/>
    <property type="project" value="TreeGrafter"/>
</dbReference>
<proteinExistence type="inferred from homology"/>
<dbReference type="PROSITE" id="PS50005">
    <property type="entry name" value="TPR"/>
    <property type="match status" value="2"/>
</dbReference>
<comment type="similarity">
    <text evidence="2">Belongs to the peroxisomal targeting signal receptor family.</text>
</comment>